<gene>
    <name evidence="3" type="ORF">M011DRAFT_98306</name>
</gene>
<feature type="transmembrane region" description="Helical" evidence="2">
    <location>
        <begin position="20"/>
        <end position="44"/>
    </location>
</feature>
<feature type="compositionally biased region" description="Polar residues" evidence="1">
    <location>
        <begin position="180"/>
        <end position="199"/>
    </location>
</feature>
<dbReference type="AlphaFoldDB" id="A0A6A6V691"/>
<keyword evidence="2" id="KW-1133">Transmembrane helix</keyword>
<dbReference type="Proteomes" id="UP000799440">
    <property type="component" value="Unassembled WGS sequence"/>
</dbReference>
<evidence type="ECO:0000256" key="2">
    <source>
        <dbReference type="SAM" id="Phobius"/>
    </source>
</evidence>
<organism evidence="3 4">
    <name type="scientific">Sporormia fimetaria CBS 119925</name>
    <dbReference type="NCBI Taxonomy" id="1340428"/>
    <lineage>
        <taxon>Eukaryota</taxon>
        <taxon>Fungi</taxon>
        <taxon>Dikarya</taxon>
        <taxon>Ascomycota</taxon>
        <taxon>Pezizomycotina</taxon>
        <taxon>Dothideomycetes</taxon>
        <taxon>Pleosporomycetidae</taxon>
        <taxon>Pleosporales</taxon>
        <taxon>Sporormiaceae</taxon>
        <taxon>Sporormia</taxon>
    </lineage>
</organism>
<reference evidence="3" key="1">
    <citation type="journal article" date="2020" name="Stud. Mycol.">
        <title>101 Dothideomycetes genomes: a test case for predicting lifestyles and emergence of pathogens.</title>
        <authorList>
            <person name="Haridas S."/>
            <person name="Albert R."/>
            <person name="Binder M."/>
            <person name="Bloem J."/>
            <person name="Labutti K."/>
            <person name="Salamov A."/>
            <person name="Andreopoulos B."/>
            <person name="Baker S."/>
            <person name="Barry K."/>
            <person name="Bills G."/>
            <person name="Bluhm B."/>
            <person name="Cannon C."/>
            <person name="Castanera R."/>
            <person name="Culley D."/>
            <person name="Daum C."/>
            <person name="Ezra D."/>
            <person name="Gonzalez J."/>
            <person name="Henrissat B."/>
            <person name="Kuo A."/>
            <person name="Liang C."/>
            <person name="Lipzen A."/>
            <person name="Lutzoni F."/>
            <person name="Magnuson J."/>
            <person name="Mondo S."/>
            <person name="Nolan M."/>
            <person name="Ohm R."/>
            <person name="Pangilinan J."/>
            <person name="Park H.-J."/>
            <person name="Ramirez L."/>
            <person name="Alfaro M."/>
            <person name="Sun H."/>
            <person name="Tritt A."/>
            <person name="Yoshinaga Y."/>
            <person name="Zwiers L.-H."/>
            <person name="Turgeon B."/>
            <person name="Goodwin S."/>
            <person name="Spatafora J."/>
            <person name="Crous P."/>
            <person name="Grigoriev I."/>
        </authorList>
    </citation>
    <scope>NUCLEOTIDE SEQUENCE</scope>
    <source>
        <strain evidence="3">CBS 119925</strain>
    </source>
</reference>
<accession>A0A6A6V691</accession>
<keyword evidence="4" id="KW-1185">Reference proteome</keyword>
<evidence type="ECO:0000313" key="3">
    <source>
        <dbReference type="EMBL" id="KAF2746108.1"/>
    </source>
</evidence>
<dbReference type="OrthoDB" id="3942886at2759"/>
<protein>
    <submittedName>
        <fullName evidence="3">Uncharacterized protein</fullName>
    </submittedName>
</protein>
<proteinExistence type="predicted"/>
<evidence type="ECO:0000313" key="4">
    <source>
        <dbReference type="Proteomes" id="UP000799440"/>
    </source>
</evidence>
<name>A0A6A6V691_9PLEO</name>
<keyword evidence="2" id="KW-0472">Membrane</keyword>
<evidence type="ECO:0000256" key="1">
    <source>
        <dbReference type="SAM" id="MobiDB-lite"/>
    </source>
</evidence>
<dbReference type="EMBL" id="MU006579">
    <property type="protein sequence ID" value="KAF2746108.1"/>
    <property type="molecule type" value="Genomic_DNA"/>
</dbReference>
<feature type="compositionally biased region" description="Basic and acidic residues" evidence="1">
    <location>
        <begin position="73"/>
        <end position="83"/>
    </location>
</feature>
<feature type="region of interest" description="Disordered" evidence="1">
    <location>
        <begin position="58"/>
        <end position="201"/>
    </location>
</feature>
<keyword evidence="2" id="KW-0812">Transmembrane</keyword>
<sequence>MPPPYSTTGRSWIPIIGTLNSHSCFSLGLPLIAIVVLVCLRLAIRPIRNQRRMATMKDCSQQTLPITPPTAVEKSRSSEDCTHQKLPITPPSSGESRIVEQQPPSPETSQPYQPTYPWQSPPKLLPTPYEAQYPFPTIQRHATEPSPSSSSTTRRHSSADSPPEDVTKQTTTFYTRRVSTDSFPAPSSVTLHGTVTTSHKGWRRKTWVVTGTDATSS</sequence>